<organism evidence="2 3">
    <name type="scientific">Panacagrimonas perspica</name>
    <dbReference type="NCBI Taxonomy" id="381431"/>
    <lineage>
        <taxon>Bacteria</taxon>
        <taxon>Pseudomonadati</taxon>
        <taxon>Pseudomonadota</taxon>
        <taxon>Gammaproteobacteria</taxon>
        <taxon>Nevskiales</taxon>
        <taxon>Nevskiaceae</taxon>
        <taxon>Panacagrimonas</taxon>
    </lineage>
</organism>
<protein>
    <recommendedName>
        <fullName evidence="4">Tfp pilus assembly protein PilX</fullName>
    </recommendedName>
</protein>
<proteinExistence type="predicted"/>
<dbReference type="Proteomes" id="UP000295341">
    <property type="component" value="Unassembled WGS sequence"/>
</dbReference>
<comment type="caution">
    <text evidence="2">The sequence shown here is derived from an EMBL/GenBank/DDBJ whole genome shotgun (WGS) entry which is preliminary data.</text>
</comment>
<keyword evidence="1" id="KW-0812">Transmembrane</keyword>
<reference evidence="2 3" key="1">
    <citation type="submission" date="2019-03" db="EMBL/GenBank/DDBJ databases">
        <title>Genomic Encyclopedia of Type Strains, Phase IV (KMG-IV): sequencing the most valuable type-strain genomes for metagenomic binning, comparative biology and taxonomic classification.</title>
        <authorList>
            <person name="Goeker M."/>
        </authorList>
    </citation>
    <scope>NUCLEOTIDE SEQUENCE [LARGE SCALE GENOMIC DNA]</scope>
    <source>
        <strain evidence="2 3">DSM 26377</strain>
    </source>
</reference>
<dbReference type="AlphaFoldDB" id="A0A4R7P9U6"/>
<keyword evidence="3" id="KW-1185">Reference proteome</keyword>
<evidence type="ECO:0000313" key="3">
    <source>
        <dbReference type="Proteomes" id="UP000295341"/>
    </source>
</evidence>
<name>A0A4R7P9U6_9GAMM</name>
<accession>A0A4R7P9U6</accession>
<keyword evidence="1" id="KW-0472">Membrane</keyword>
<evidence type="ECO:0000256" key="1">
    <source>
        <dbReference type="SAM" id="Phobius"/>
    </source>
</evidence>
<gene>
    <name evidence="2" type="ORF">DFR24_0137</name>
</gene>
<dbReference type="EMBL" id="SOBT01000008">
    <property type="protein sequence ID" value="TDU30783.1"/>
    <property type="molecule type" value="Genomic_DNA"/>
</dbReference>
<sequence length="359" mass="38765">MKARRLCPHKDTARTNRQRGQAALLLSLSIVVAVSVISIGVVEVVMGEARRVTNLARALEAEAVTEGALDRAALWLHLNLRRIRATGPGGWMEPGRERWRPCDERAPDSPCFPADSREQETFDSRWSRYALPVRLFTPTESGAESTTTQVVARAEHPGAAMPAFSTLHLIAEGRSRDGTAQARLRRSYQLLPLIARVPDIPVTISDPTTGNALTQVFGAYAADIDALRTSSEIHDDCTSLGPQSQGVVWITGTSCVLPSATTVGTAEAPVVVVIERGLLRVEASAEIHGILVLPRTGEATTDPLDASEPSLIHGALIADREIALLPGGLSVEYDPELLQRLAQLPGRLIEIPGSWTDHR</sequence>
<evidence type="ECO:0008006" key="4">
    <source>
        <dbReference type="Google" id="ProtNLM"/>
    </source>
</evidence>
<evidence type="ECO:0000313" key="2">
    <source>
        <dbReference type="EMBL" id="TDU30783.1"/>
    </source>
</evidence>
<keyword evidence="1" id="KW-1133">Transmembrane helix</keyword>
<feature type="transmembrane region" description="Helical" evidence="1">
    <location>
        <begin position="21"/>
        <end position="42"/>
    </location>
</feature>